<protein>
    <submittedName>
        <fullName evidence="1">Uncharacterized protein</fullName>
    </submittedName>
</protein>
<dbReference type="EnsemblPlants" id="LPERR01G25150.1">
    <property type="protein sequence ID" value="LPERR01G25150.1"/>
    <property type="gene ID" value="LPERR01G25150"/>
</dbReference>
<reference evidence="1" key="3">
    <citation type="submission" date="2015-04" db="UniProtKB">
        <authorList>
            <consortium name="EnsemblPlants"/>
        </authorList>
    </citation>
    <scope>IDENTIFICATION</scope>
</reference>
<dbReference type="Proteomes" id="UP000032180">
    <property type="component" value="Chromosome 1"/>
</dbReference>
<dbReference type="AlphaFoldDB" id="A0A0D9V540"/>
<accession>A0A0D9V540</accession>
<dbReference type="Gramene" id="LPERR01G25150.1">
    <property type="protein sequence ID" value="LPERR01G25150.1"/>
    <property type="gene ID" value="LPERR01G25150"/>
</dbReference>
<keyword evidence="2" id="KW-1185">Reference proteome</keyword>
<name>A0A0D9V540_9ORYZ</name>
<reference evidence="1 2" key="1">
    <citation type="submission" date="2012-08" db="EMBL/GenBank/DDBJ databases">
        <title>Oryza genome evolution.</title>
        <authorList>
            <person name="Wing R.A."/>
        </authorList>
    </citation>
    <scope>NUCLEOTIDE SEQUENCE</scope>
</reference>
<evidence type="ECO:0000313" key="2">
    <source>
        <dbReference type="Proteomes" id="UP000032180"/>
    </source>
</evidence>
<reference evidence="2" key="2">
    <citation type="submission" date="2013-12" db="EMBL/GenBank/DDBJ databases">
        <authorList>
            <person name="Yu Y."/>
            <person name="Lee S."/>
            <person name="de Baynast K."/>
            <person name="Wissotski M."/>
            <person name="Liu L."/>
            <person name="Talag J."/>
            <person name="Goicoechea J."/>
            <person name="Angelova A."/>
            <person name="Jetty R."/>
            <person name="Kudrna D."/>
            <person name="Golser W."/>
            <person name="Rivera L."/>
            <person name="Zhang J."/>
            <person name="Wing R."/>
        </authorList>
    </citation>
    <scope>NUCLEOTIDE SEQUENCE</scope>
</reference>
<dbReference type="HOGENOM" id="CLU_1221244_0_0_1"/>
<proteinExistence type="predicted"/>
<sequence>MSLQSFGNAHKLIASLEAGKDKPFAIAISAVLEMDDTEALEITFGVIGIAMVLVCQGFQLVTSVDYNCIAGDGTAGPDMVSENLNPPQAHNQHREAELLGEETVKDNGMEESLSEPFESTNDKESIQMQARHATEIEANGNHINEHQAVAPTQGLGRLIWATLQLQSIRGMKFRGDEEAGFRDNEAHNALPLHMLFSLYNRTRTMLSATFVGRKQWPNLGLSRSGVD</sequence>
<evidence type="ECO:0000313" key="1">
    <source>
        <dbReference type="EnsemblPlants" id="LPERR01G25150.1"/>
    </source>
</evidence>
<organism evidence="1 2">
    <name type="scientific">Leersia perrieri</name>
    <dbReference type="NCBI Taxonomy" id="77586"/>
    <lineage>
        <taxon>Eukaryota</taxon>
        <taxon>Viridiplantae</taxon>
        <taxon>Streptophyta</taxon>
        <taxon>Embryophyta</taxon>
        <taxon>Tracheophyta</taxon>
        <taxon>Spermatophyta</taxon>
        <taxon>Magnoliopsida</taxon>
        <taxon>Liliopsida</taxon>
        <taxon>Poales</taxon>
        <taxon>Poaceae</taxon>
        <taxon>BOP clade</taxon>
        <taxon>Oryzoideae</taxon>
        <taxon>Oryzeae</taxon>
        <taxon>Oryzinae</taxon>
        <taxon>Leersia</taxon>
    </lineage>
</organism>